<evidence type="ECO:0000256" key="1">
    <source>
        <dbReference type="ARBA" id="ARBA00023319"/>
    </source>
</evidence>
<dbReference type="PANTHER" id="PTHR14334">
    <property type="entry name" value="B-CELL ANTIGEN RECEPTOR COMPLEX-ASSOCIATED PROTEIN"/>
    <property type="match status" value="1"/>
</dbReference>
<dbReference type="PROSITE" id="PS50835">
    <property type="entry name" value="IG_LIKE"/>
    <property type="match status" value="1"/>
</dbReference>
<dbReference type="Pfam" id="PF07686">
    <property type="entry name" value="V-set"/>
    <property type="match status" value="1"/>
</dbReference>
<dbReference type="GO" id="GO:0030183">
    <property type="term" value="P:B cell differentiation"/>
    <property type="evidence" value="ECO:0007669"/>
    <property type="project" value="TreeGrafter"/>
</dbReference>
<dbReference type="GO" id="GO:0019815">
    <property type="term" value="C:B cell receptor complex"/>
    <property type="evidence" value="ECO:0007669"/>
    <property type="project" value="TreeGrafter"/>
</dbReference>
<dbReference type="SUPFAM" id="SSF48726">
    <property type="entry name" value="Immunoglobulin"/>
    <property type="match status" value="1"/>
</dbReference>
<evidence type="ECO:0000259" key="2">
    <source>
        <dbReference type="PROSITE" id="PS50835"/>
    </source>
</evidence>
<dbReference type="InterPro" id="IPR003599">
    <property type="entry name" value="Ig_sub"/>
</dbReference>
<dbReference type="GO" id="GO:0009897">
    <property type="term" value="C:external side of plasma membrane"/>
    <property type="evidence" value="ECO:0007669"/>
    <property type="project" value="TreeGrafter"/>
</dbReference>
<accession>A0A8C9EYP1</accession>
<evidence type="ECO:0000313" key="3">
    <source>
        <dbReference type="Ensembl" id="ENSPSTP00000006990.1"/>
    </source>
</evidence>
<name>A0A8C9EYP1_PAVCR</name>
<dbReference type="SMART" id="SM00409">
    <property type="entry name" value="IG"/>
    <property type="match status" value="1"/>
</dbReference>
<feature type="domain" description="Ig-like" evidence="2">
    <location>
        <begin position="12"/>
        <end position="109"/>
    </location>
</feature>
<dbReference type="InterPro" id="IPR013106">
    <property type="entry name" value="Ig_V-set"/>
</dbReference>
<keyword evidence="1" id="KW-0393">Immunoglobulin domain</keyword>
<dbReference type="Proteomes" id="UP000694428">
    <property type="component" value="Unplaced"/>
</dbReference>
<dbReference type="GO" id="GO:0050853">
    <property type="term" value="P:B cell receptor signaling pathway"/>
    <property type="evidence" value="ECO:0007669"/>
    <property type="project" value="TreeGrafter"/>
</dbReference>
<dbReference type="InterPro" id="IPR013783">
    <property type="entry name" value="Ig-like_fold"/>
</dbReference>
<evidence type="ECO:0000313" key="4">
    <source>
        <dbReference type="Proteomes" id="UP000694428"/>
    </source>
</evidence>
<proteinExistence type="predicted"/>
<reference evidence="3" key="2">
    <citation type="submission" date="2025-09" db="UniProtKB">
        <authorList>
            <consortium name="Ensembl"/>
        </authorList>
    </citation>
    <scope>IDENTIFICATION</scope>
</reference>
<dbReference type="InterPro" id="IPR036179">
    <property type="entry name" value="Ig-like_dom_sf"/>
</dbReference>
<dbReference type="PANTHER" id="PTHR14334:SF3">
    <property type="entry name" value="TRANSMEMBRANE AND IMMUNOGLOBULIN DOMAIN CONTAINING 2"/>
    <property type="match status" value="1"/>
</dbReference>
<dbReference type="Gene3D" id="2.60.40.10">
    <property type="entry name" value="Immunoglobulins"/>
    <property type="match status" value="1"/>
</dbReference>
<keyword evidence="4" id="KW-1185">Reference proteome</keyword>
<sequence>GGQPGMGGLLLPAVGALQASQEPAELRVAAGTNVSLQCQLVTAEPWSLARITWLKDGGHEELCATRLHPKAAALPCATPDLHLTWSPPHANLSLHGAQEADAGCYVCHIIVEIPYHATASGNGTLLHVSAGIWDAQGAGLCPALLLPPGTPGGIQWGLWDVGPAGALLVMWGLWMAAHPWACVGSQRGWGQRGPAFPLQQELMECTGQVRVCPLSPMPPPVLVAVRKKPSWLCLQS</sequence>
<reference evidence="3" key="1">
    <citation type="submission" date="2025-08" db="UniProtKB">
        <authorList>
            <consortium name="Ensembl"/>
        </authorList>
    </citation>
    <scope>IDENTIFICATION</scope>
</reference>
<dbReference type="InterPro" id="IPR007110">
    <property type="entry name" value="Ig-like_dom"/>
</dbReference>
<dbReference type="AlphaFoldDB" id="A0A8C9EYP1"/>
<organism evidence="3 4">
    <name type="scientific">Pavo cristatus</name>
    <name type="common">Indian peafowl</name>
    <name type="synonym">Blue peafowl</name>
    <dbReference type="NCBI Taxonomy" id="9049"/>
    <lineage>
        <taxon>Eukaryota</taxon>
        <taxon>Metazoa</taxon>
        <taxon>Chordata</taxon>
        <taxon>Craniata</taxon>
        <taxon>Vertebrata</taxon>
        <taxon>Euteleostomi</taxon>
        <taxon>Archelosauria</taxon>
        <taxon>Archosauria</taxon>
        <taxon>Dinosauria</taxon>
        <taxon>Saurischia</taxon>
        <taxon>Theropoda</taxon>
        <taxon>Coelurosauria</taxon>
        <taxon>Aves</taxon>
        <taxon>Neognathae</taxon>
        <taxon>Galloanserae</taxon>
        <taxon>Galliformes</taxon>
        <taxon>Phasianidae</taxon>
        <taxon>Phasianinae</taxon>
        <taxon>Pavo</taxon>
    </lineage>
</organism>
<dbReference type="Ensembl" id="ENSPSTT00000007336.1">
    <property type="protein sequence ID" value="ENSPSTP00000006990.1"/>
    <property type="gene ID" value="ENSPSTG00000004949.1"/>
</dbReference>
<protein>
    <recommendedName>
        <fullName evidence="2">Ig-like domain-containing protein</fullName>
    </recommendedName>
</protein>